<comment type="subcellular location">
    <subcellularLocation>
        <location evidence="8">Cell membrane</location>
        <topology evidence="8">Peripheral membrane protein</topology>
    </subcellularLocation>
    <subcellularLocation>
        <location evidence="1">Membrane</location>
    </subcellularLocation>
</comment>
<comment type="caution">
    <text evidence="9">The sequence shown here is derived from an EMBL/GenBank/DDBJ whole genome shotgun (WGS) entry which is preliminary data.</text>
</comment>
<reference evidence="9 10" key="1">
    <citation type="journal article" date="2015" name="Infect. Genet. Evol.">
        <title>Genomic sequences of six botulinum neurotoxin-producing strains representing three clostridial species illustrate the mobility and diversity of botulinum neurotoxin genes.</title>
        <authorList>
            <person name="Smith T.J."/>
            <person name="Hill K.K."/>
            <person name="Xie G."/>
            <person name="Foley B.T."/>
            <person name="Williamson C.H."/>
            <person name="Foster J.T."/>
            <person name="Johnson S.L."/>
            <person name="Chertkov O."/>
            <person name="Teshima H."/>
            <person name="Gibbons H.S."/>
            <person name="Johnsky L.A."/>
            <person name="Karavis M.A."/>
            <person name="Smith L.A."/>
        </authorList>
    </citation>
    <scope>NUCLEOTIDE SEQUENCE [LARGE SCALE GENOMIC DNA]</scope>
    <source>
        <strain evidence="9 10">CDC 2741</strain>
    </source>
</reference>
<keyword evidence="9" id="KW-0378">Hydrolase</keyword>
<proteinExistence type="inferred from homology"/>
<dbReference type="NCBIfam" id="TIGR01145">
    <property type="entry name" value="ATP_synt_delta"/>
    <property type="match status" value="1"/>
</dbReference>
<accession>A0A0C1U0W3</accession>
<evidence type="ECO:0000256" key="1">
    <source>
        <dbReference type="ARBA" id="ARBA00004370"/>
    </source>
</evidence>
<dbReference type="SUPFAM" id="SSF47928">
    <property type="entry name" value="N-terminal domain of the delta subunit of the F1F0-ATP synthase"/>
    <property type="match status" value="1"/>
</dbReference>
<keyword evidence="3 8" id="KW-0375">Hydrogen ion transport</keyword>
<dbReference type="Proteomes" id="UP000031366">
    <property type="component" value="Unassembled WGS sequence"/>
</dbReference>
<dbReference type="GO" id="GO:0046933">
    <property type="term" value="F:proton-transporting ATP synthase activity, rotational mechanism"/>
    <property type="evidence" value="ECO:0007669"/>
    <property type="project" value="UniProtKB-UniRule"/>
</dbReference>
<keyword evidence="10" id="KW-1185">Reference proteome</keyword>
<dbReference type="InterPro" id="IPR020781">
    <property type="entry name" value="ATPase_OSCP/d_CS"/>
</dbReference>
<evidence type="ECO:0000256" key="7">
    <source>
        <dbReference type="ARBA" id="ARBA00023310"/>
    </source>
</evidence>
<sequence>MDRVTYKKYNEVLNELMFDEDKLDEFRDELKFISDEIKKEPQFQIILEHPELSKEDKKDMLTSVFEENVSKSVLTFCYNLIDNSMENYFNRIGKDFDDKINDKYGVIEAVVYTVLPINADSMKKLKEILTKKLQKRVILSNKVDKSIVGGVVLKVGDKLIDVSIKGRLDDIHTSINNSIIKL</sequence>
<keyword evidence="6 8" id="KW-0139">CF(1)</keyword>
<comment type="similarity">
    <text evidence="8">Belongs to the ATPase delta chain family.</text>
</comment>
<evidence type="ECO:0000256" key="3">
    <source>
        <dbReference type="ARBA" id="ARBA00022781"/>
    </source>
</evidence>
<keyword evidence="7 8" id="KW-0066">ATP synthesis</keyword>
<dbReference type="GO" id="GO:0005886">
    <property type="term" value="C:plasma membrane"/>
    <property type="evidence" value="ECO:0007669"/>
    <property type="project" value="UniProtKB-SubCell"/>
</dbReference>
<keyword evidence="2 8" id="KW-0813">Transport</keyword>
<dbReference type="Gene3D" id="1.10.520.20">
    <property type="entry name" value="N-terminal domain of the delta subunit of the F1F0-ATP synthase"/>
    <property type="match status" value="1"/>
</dbReference>
<keyword evidence="5 8" id="KW-0472">Membrane</keyword>
<dbReference type="InterPro" id="IPR000711">
    <property type="entry name" value="ATPase_OSCP/dsu"/>
</dbReference>
<dbReference type="Pfam" id="PF00213">
    <property type="entry name" value="OSCP"/>
    <property type="match status" value="1"/>
</dbReference>
<name>A0A0C1U0W3_9CLOT</name>
<keyword evidence="4 8" id="KW-0406">Ion transport</keyword>
<evidence type="ECO:0000256" key="4">
    <source>
        <dbReference type="ARBA" id="ARBA00023065"/>
    </source>
</evidence>
<dbReference type="PRINTS" id="PR00125">
    <property type="entry name" value="ATPASEDELTA"/>
</dbReference>
<evidence type="ECO:0000256" key="6">
    <source>
        <dbReference type="ARBA" id="ARBA00023196"/>
    </source>
</evidence>
<dbReference type="PROSITE" id="PS00389">
    <property type="entry name" value="ATPASE_DELTA"/>
    <property type="match status" value="1"/>
</dbReference>
<organism evidence="9 10">
    <name type="scientific">Clostridium argentinense CDC 2741</name>
    <dbReference type="NCBI Taxonomy" id="1418104"/>
    <lineage>
        <taxon>Bacteria</taxon>
        <taxon>Bacillati</taxon>
        <taxon>Bacillota</taxon>
        <taxon>Clostridia</taxon>
        <taxon>Eubacteriales</taxon>
        <taxon>Clostridiaceae</taxon>
        <taxon>Clostridium</taxon>
    </lineage>
</organism>
<protein>
    <recommendedName>
        <fullName evidence="8">ATP synthase subunit delta</fullName>
    </recommendedName>
    <alternativeName>
        <fullName evidence="8">ATP synthase F(1) sector subunit delta</fullName>
    </alternativeName>
    <alternativeName>
        <fullName evidence="8">F-type ATPase subunit delta</fullName>
        <shortName evidence="8">F-ATPase subunit delta</shortName>
    </alternativeName>
</protein>
<dbReference type="OrthoDB" id="9802471at2"/>
<dbReference type="EMBL" id="AYSO01000017">
    <property type="protein sequence ID" value="KIE46484.1"/>
    <property type="molecule type" value="Genomic_DNA"/>
</dbReference>
<dbReference type="PANTHER" id="PTHR11910">
    <property type="entry name" value="ATP SYNTHASE DELTA CHAIN"/>
    <property type="match status" value="1"/>
</dbReference>
<keyword evidence="8" id="KW-1003">Cell membrane</keyword>
<gene>
    <name evidence="8 9" type="primary">atpH</name>
    <name evidence="9" type="ORF">U732_1841</name>
</gene>
<comment type="function">
    <text evidence="8">F(1)F(0) ATP synthase produces ATP from ADP in the presence of a proton or sodium gradient. F-type ATPases consist of two structural domains, F(1) containing the extramembraneous catalytic core and F(0) containing the membrane proton channel, linked together by a central stalk and a peripheral stalk. During catalysis, ATP synthesis in the catalytic domain of F(1) is coupled via a rotary mechanism of the central stalk subunits to proton translocation.</text>
</comment>
<evidence type="ECO:0000256" key="5">
    <source>
        <dbReference type="ARBA" id="ARBA00023136"/>
    </source>
</evidence>
<dbReference type="AlphaFoldDB" id="A0A0C1U0W3"/>
<dbReference type="STRING" id="29341.RSJ17_16305"/>
<evidence type="ECO:0000313" key="10">
    <source>
        <dbReference type="Proteomes" id="UP000031366"/>
    </source>
</evidence>
<dbReference type="GO" id="GO:0016787">
    <property type="term" value="F:hydrolase activity"/>
    <property type="evidence" value="ECO:0007669"/>
    <property type="project" value="UniProtKB-KW"/>
</dbReference>
<evidence type="ECO:0000313" key="9">
    <source>
        <dbReference type="EMBL" id="KIE46484.1"/>
    </source>
</evidence>
<dbReference type="GO" id="GO:0045259">
    <property type="term" value="C:proton-transporting ATP synthase complex"/>
    <property type="evidence" value="ECO:0007669"/>
    <property type="project" value="UniProtKB-KW"/>
</dbReference>
<comment type="function">
    <text evidence="8">This protein is part of the stalk that links CF(0) to CF(1). It either transmits conformational changes from CF(0) to CF(1) or is implicated in proton conduction.</text>
</comment>
<dbReference type="InterPro" id="IPR026015">
    <property type="entry name" value="ATP_synth_OSCP/delta_N_sf"/>
</dbReference>
<evidence type="ECO:0000256" key="2">
    <source>
        <dbReference type="ARBA" id="ARBA00022448"/>
    </source>
</evidence>
<dbReference type="HAMAP" id="MF_01416">
    <property type="entry name" value="ATP_synth_delta_bact"/>
    <property type="match status" value="1"/>
</dbReference>
<evidence type="ECO:0000256" key="8">
    <source>
        <dbReference type="HAMAP-Rule" id="MF_01416"/>
    </source>
</evidence>
<dbReference type="RefSeq" id="WP_039633740.1">
    <property type="nucleotide sequence ID" value="NZ_AYSO01000017.1"/>
</dbReference>